<evidence type="ECO:0000313" key="2">
    <source>
        <dbReference type="Proteomes" id="UP000789920"/>
    </source>
</evidence>
<gene>
    <name evidence="1" type="ORF">RPERSI_LOCUS25226</name>
</gene>
<reference evidence="1" key="1">
    <citation type="submission" date="2021-06" db="EMBL/GenBank/DDBJ databases">
        <authorList>
            <person name="Kallberg Y."/>
            <person name="Tangrot J."/>
            <person name="Rosling A."/>
        </authorList>
    </citation>
    <scope>NUCLEOTIDE SEQUENCE</scope>
    <source>
        <strain evidence="1">MA461A</strain>
    </source>
</reference>
<dbReference type="EMBL" id="CAJVQC010082851">
    <property type="protein sequence ID" value="CAG8819847.1"/>
    <property type="molecule type" value="Genomic_DNA"/>
</dbReference>
<feature type="non-terminal residue" evidence="1">
    <location>
        <position position="281"/>
    </location>
</feature>
<protein>
    <submittedName>
        <fullName evidence="1">18080_t:CDS:1</fullName>
    </submittedName>
</protein>
<dbReference type="Proteomes" id="UP000789920">
    <property type="component" value="Unassembled WGS sequence"/>
</dbReference>
<keyword evidence="2" id="KW-1185">Reference proteome</keyword>
<evidence type="ECO:0000313" key="1">
    <source>
        <dbReference type="EMBL" id="CAG8819847.1"/>
    </source>
</evidence>
<feature type="non-terminal residue" evidence="1">
    <location>
        <position position="1"/>
    </location>
</feature>
<accession>A0ACA9S060</accession>
<organism evidence="1 2">
    <name type="scientific">Racocetra persica</name>
    <dbReference type="NCBI Taxonomy" id="160502"/>
    <lineage>
        <taxon>Eukaryota</taxon>
        <taxon>Fungi</taxon>
        <taxon>Fungi incertae sedis</taxon>
        <taxon>Mucoromycota</taxon>
        <taxon>Glomeromycotina</taxon>
        <taxon>Glomeromycetes</taxon>
        <taxon>Diversisporales</taxon>
        <taxon>Gigasporaceae</taxon>
        <taxon>Racocetra</taxon>
    </lineage>
</organism>
<comment type="caution">
    <text evidence="1">The sequence shown here is derived from an EMBL/GenBank/DDBJ whole genome shotgun (WGS) entry which is preliminary data.</text>
</comment>
<proteinExistence type="predicted"/>
<sequence>HPDKAPHDKKLEYEEKFINISKAYKVLTNEEIRRNFEEFGHPDGKQAYSLGIALPTWLVEARNSPIVLGIYGVVFGLLLPFYVGRWWYSSSSYTKNGIRTHTMDLYFRDLRANTSFKQILDLLSASIEFKELVEQRPTDNTRLSPIITSVKDELERRFGEKYEKSKRYNAPFCQKANALLYAHLLRVNIDDSDLLKDKYFIVERSIHLVTGLLEIALAHRWLQTSMRCMEVSQMLVQAMWFHENPLVQLPFVTPEILKIMKIKKKNVRSIVQLRKMKDEEI</sequence>
<name>A0ACA9S060_9GLOM</name>